<feature type="domain" description="N-acetyltransferase" evidence="2">
    <location>
        <begin position="2"/>
        <end position="89"/>
    </location>
</feature>
<dbReference type="Pfam" id="PF14542">
    <property type="entry name" value="Acetyltransf_CG"/>
    <property type="match status" value="1"/>
</dbReference>
<dbReference type="EMBL" id="AGEI01000021">
    <property type="protein sequence ID" value="EHR34018.1"/>
    <property type="molecule type" value="Genomic_DNA"/>
</dbReference>
<accession>H3NNP3</accession>
<dbReference type="Gene3D" id="3.40.630.30">
    <property type="match status" value="1"/>
</dbReference>
<dbReference type="PANTHER" id="PTHR31435:SF9">
    <property type="entry name" value="PROTEIN NATD1"/>
    <property type="match status" value="1"/>
</dbReference>
<dbReference type="InterPro" id="IPR031165">
    <property type="entry name" value="GNAT_YJDJ"/>
</dbReference>
<sequence length="89" mass="10434">MEILKKENLFYMGNENNPDAYIKYSFRDENTLSIDSTFVDPKLRGKGVAKQLTEKVVELAEENNYKIIPVCSYAVKYFEDHKEYSDLLK</sequence>
<reference evidence="3 4" key="1">
    <citation type="submission" date="2012-01" db="EMBL/GenBank/DDBJ databases">
        <title>The Genome Sequence of Helcococcus kunzii ATCC 51366.</title>
        <authorList>
            <consortium name="The Broad Institute Genome Sequencing Platform"/>
            <person name="Earl A."/>
            <person name="Ward D."/>
            <person name="Feldgarden M."/>
            <person name="Gevers D."/>
            <person name="Huys G."/>
            <person name="Young S.K."/>
            <person name="Zeng Q."/>
            <person name="Gargeya S."/>
            <person name="Fitzgerald M."/>
            <person name="Haas B."/>
            <person name="Abouelleil A."/>
            <person name="Alvarado L."/>
            <person name="Arachchi H.M."/>
            <person name="Berlin A."/>
            <person name="Chapman S.B."/>
            <person name="Gearin G."/>
            <person name="Goldberg J."/>
            <person name="Griggs A."/>
            <person name="Gujja S."/>
            <person name="Hansen M."/>
            <person name="Heiman D."/>
            <person name="Howarth C."/>
            <person name="Larimer J."/>
            <person name="Lui A."/>
            <person name="MacDonald P.J.P."/>
            <person name="McCowen C."/>
            <person name="Montmayeur A."/>
            <person name="Murphy C."/>
            <person name="Neiman D."/>
            <person name="Pearson M."/>
            <person name="Priest M."/>
            <person name="Roberts A."/>
            <person name="Saif S."/>
            <person name="Shea T."/>
            <person name="Sisk P."/>
            <person name="Stolte C."/>
            <person name="Sykes S."/>
            <person name="Wortman J."/>
            <person name="Nusbaum C."/>
            <person name="Birren B."/>
        </authorList>
    </citation>
    <scope>NUCLEOTIDE SEQUENCE [LARGE SCALE GENOMIC DNA]</scope>
    <source>
        <strain evidence="3 4">ATCC 51366</strain>
    </source>
</reference>
<keyword evidence="4" id="KW-1185">Reference proteome</keyword>
<dbReference type="InterPro" id="IPR000182">
    <property type="entry name" value="GNAT_dom"/>
</dbReference>
<dbReference type="eggNOG" id="COG2388">
    <property type="taxonomic scope" value="Bacteria"/>
</dbReference>
<dbReference type="HOGENOM" id="CLU_132888_2_1_9"/>
<dbReference type="AlphaFoldDB" id="H3NNP3"/>
<feature type="domain" description="N-acetyltransferase" evidence="1">
    <location>
        <begin position="1"/>
        <end position="89"/>
    </location>
</feature>
<proteinExistence type="predicted"/>
<evidence type="ECO:0000313" key="4">
    <source>
        <dbReference type="Proteomes" id="UP000004191"/>
    </source>
</evidence>
<dbReference type="SUPFAM" id="SSF55729">
    <property type="entry name" value="Acyl-CoA N-acyltransferases (Nat)"/>
    <property type="match status" value="1"/>
</dbReference>
<dbReference type="PANTHER" id="PTHR31435">
    <property type="entry name" value="PROTEIN NATD1"/>
    <property type="match status" value="1"/>
</dbReference>
<dbReference type="STRING" id="883114.HMPREF9709_00954"/>
<dbReference type="InterPro" id="IPR016181">
    <property type="entry name" value="Acyl_CoA_acyltransferase"/>
</dbReference>
<dbReference type="PROSITE" id="PS51729">
    <property type="entry name" value="GNAT_YJDJ"/>
    <property type="match status" value="1"/>
</dbReference>
<evidence type="ECO:0000259" key="2">
    <source>
        <dbReference type="PROSITE" id="PS51729"/>
    </source>
</evidence>
<dbReference type="GO" id="GO:0016747">
    <property type="term" value="F:acyltransferase activity, transferring groups other than amino-acyl groups"/>
    <property type="evidence" value="ECO:0007669"/>
    <property type="project" value="InterPro"/>
</dbReference>
<dbReference type="RefSeq" id="WP_005398407.1">
    <property type="nucleotide sequence ID" value="NZ_JH601088.1"/>
</dbReference>
<gene>
    <name evidence="3" type="ORF">HMPREF9709_00954</name>
</gene>
<evidence type="ECO:0000259" key="1">
    <source>
        <dbReference type="PROSITE" id="PS51186"/>
    </source>
</evidence>
<protein>
    <submittedName>
        <fullName evidence="3">Uncharacterized protein</fullName>
    </submittedName>
</protein>
<dbReference type="PROSITE" id="PS51186">
    <property type="entry name" value="GNAT"/>
    <property type="match status" value="1"/>
</dbReference>
<dbReference type="CDD" id="cd04301">
    <property type="entry name" value="NAT_SF"/>
    <property type="match status" value="1"/>
</dbReference>
<evidence type="ECO:0000313" key="3">
    <source>
        <dbReference type="EMBL" id="EHR34018.1"/>
    </source>
</evidence>
<dbReference type="Proteomes" id="UP000004191">
    <property type="component" value="Unassembled WGS sequence"/>
</dbReference>
<comment type="caution">
    <text evidence="3">The sequence shown here is derived from an EMBL/GenBank/DDBJ whole genome shotgun (WGS) entry which is preliminary data.</text>
</comment>
<dbReference type="GeneID" id="96998946"/>
<name>H3NNP3_9FIRM</name>
<dbReference type="OrthoDB" id="9793389at2"/>
<organism evidence="3 4">
    <name type="scientific">Helcococcus kunzii ATCC 51366</name>
    <dbReference type="NCBI Taxonomy" id="883114"/>
    <lineage>
        <taxon>Bacteria</taxon>
        <taxon>Bacillati</taxon>
        <taxon>Bacillota</taxon>
        <taxon>Tissierellia</taxon>
        <taxon>Tissierellales</taxon>
        <taxon>Peptoniphilaceae</taxon>
        <taxon>Helcococcus</taxon>
    </lineage>
</organism>
<dbReference type="InterPro" id="IPR045057">
    <property type="entry name" value="Gcn5-rel_NAT"/>
</dbReference>